<name>A0A1S6IQ57_9LACT</name>
<keyword evidence="14" id="KW-1185">Reference proteome</keyword>
<feature type="chain" id="PRO_5039011069" description="Fimbrial subunit type 1" evidence="8">
    <location>
        <begin position="22"/>
        <end position="575"/>
    </location>
</feature>
<dbReference type="InterPro" id="IPR013783">
    <property type="entry name" value="Ig-like_fold"/>
</dbReference>
<keyword evidence="7" id="KW-0472">Membrane</keyword>
<dbReference type="NCBIfam" id="TIGR04226">
    <property type="entry name" value="RrgB_K2N_iso_D2"/>
    <property type="match status" value="1"/>
</dbReference>
<keyword evidence="7" id="KW-0812">Transmembrane</keyword>
<evidence type="ECO:0000256" key="5">
    <source>
        <dbReference type="ARBA" id="ARBA00023088"/>
    </source>
</evidence>
<dbReference type="Pfam" id="PF20623">
    <property type="entry name" value="Sgo0707_N2"/>
    <property type="match status" value="1"/>
</dbReference>
<evidence type="ECO:0000256" key="3">
    <source>
        <dbReference type="ARBA" id="ARBA00022525"/>
    </source>
</evidence>
<dbReference type="InterPro" id="IPR032364">
    <property type="entry name" value="GramPos_pilinD1_N"/>
</dbReference>
<evidence type="ECO:0000313" key="13">
    <source>
        <dbReference type="EMBL" id="AQS53674.1"/>
    </source>
</evidence>
<keyword evidence="5" id="KW-0572">Peptidoglycan-anchor</keyword>
<keyword evidence="3" id="KW-0964">Secreted</keyword>
<evidence type="ECO:0000256" key="6">
    <source>
        <dbReference type="SAM" id="MobiDB-lite"/>
    </source>
</evidence>
<feature type="domain" description="Sgo0707-like N2" evidence="12">
    <location>
        <begin position="299"/>
        <end position="417"/>
    </location>
</feature>
<evidence type="ECO:0000259" key="12">
    <source>
        <dbReference type="Pfam" id="PF20623"/>
    </source>
</evidence>
<dbReference type="Pfam" id="PF17802">
    <property type="entry name" value="SpaA"/>
    <property type="match status" value="2"/>
</dbReference>
<evidence type="ECO:0000256" key="4">
    <source>
        <dbReference type="ARBA" id="ARBA00022729"/>
    </source>
</evidence>
<dbReference type="PANTHER" id="PTHR36108">
    <property type="entry name" value="COLOSSIN-B-RELATED"/>
    <property type="match status" value="1"/>
</dbReference>
<evidence type="ECO:0000256" key="2">
    <source>
        <dbReference type="ARBA" id="ARBA00022512"/>
    </source>
</evidence>
<dbReference type="Pfam" id="PF00746">
    <property type="entry name" value="Gram_pos_anchor"/>
    <property type="match status" value="1"/>
</dbReference>
<dbReference type="InterPro" id="IPR026466">
    <property type="entry name" value="Fim_isopep_form_D2_dom"/>
</dbReference>
<dbReference type="OrthoDB" id="2178703at2"/>
<evidence type="ECO:0000259" key="11">
    <source>
        <dbReference type="Pfam" id="PF17802"/>
    </source>
</evidence>
<dbReference type="InterPro" id="IPR019931">
    <property type="entry name" value="LPXTG_anchor"/>
</dbReference>
<protein>
    <recommendedName>
        <fullName evidence="15">Fimbrial subunit type 1</fullName>
    </recommendedName>
</protein>
<dbReference type="RefSeq" id="WP_062468643.1">
    <property type="nucleotide sequence ID" value="NZ_BBYN01000009.1"/>
</dbReference>
<organism evidence="13 14">
    <name type="scientific">Jeotgalibaca dankookensis</name>
    <dbReference type="NCBI Taxonomy" id="708126"/>
    <lineage>
        <taxon>Bacteria</taxon>
        <taxon>Bacillati</taxon>
        <taxon>Bacillota</taxon>
        <taxon>Bacilli</taxon>
        <taxon>Lactobacillales</taxon>
        <taxon>Carnobacteriaceae</taxon>
        <taxon>Jeotgalibaca</taxon>
    </lineage>
</organism>
<dbReference type="NCBIfam" id="TIGR01167">
    <property type="entry name" value="LPXTG_anchor"/>
    <property type="match status" value="1"/>
</dbReference>
<feature type="domain" description="SpaA-like prealbumin fold" evidence="11">
    <location>
        <begin position="436"/>
        <end position="526"/>
    </location>
</feature>
<evidence type="ECO:0000256" key="8">
    <source>
        <dbReference type="SAM" id="SignalP"/>
    </source>
</evidence>
<dbReference type="InterPro" id="IPR041033">
    <property type="entry name" value="SpaA_PFL_dom_1"/>
</dbReference>
<dbReference type="Pfam" id="PF16555">
    <property type="entry name" value="GramPos_pilinD1"/>
    <property type="match status" value="1"/>
</dbReference>
<dbReference type="EMBL" id="CP019728">
    <property type="protein sequence ID" value="AQS53674.1"/>
    <property type="molecule type" value="Genomic_DNA"/>
</dbReference>
<feature type="domain" description="SpaA-like prealbumin fold" evidence="11">
    <location>
        <begin position="188"/>
        <end position="268"/>
    </location>
</feature>
<evidence type="ECO:0000256" key="7">
    <source>
        <dbReference type="SAM" id="Phobius"/>
    </source>
</evidence>
<evidence type="ECO:0000256" key="1">
    <source>
        <dbReference type="ARBA" id="ARBA00007257"/>
    </source>
</evidence>
<feature type="transmembrane region" description="Helical" evidence="7">
    <location>
        <begin position="547"/>
        <end position="569"/>
    </location>
</feature>
<keyword evidence="7" id="KW-1133">Transmembrane helix</keyword>
<dbReference type="Proteomes" id="UP000188993">
    <property type="component" value="Chromosome"/>
</dbReference>
<reference evidence="13 14" key="1">
    <citation type="journal article" date="2014" name="Int. J. Syst. Evol. Microbiol.">
        <title>Jeotgalibaca dankookensis gen. nov., sp. nov., a member of the family Carnobacteriaceae, isolated from seujeot (Korean traditional food).</title>
        <authorList>
            <person name="Lee D.G."/>
            <person name="Trujillo M.E."/>
            <person name="Kang H."/>
            <person name="Ahn T.Y."/>
        </authorList>
    </citation>
    <scope>NUCLEOTIDE SEQUENCE [LARGE SCALE GENOMIC DNA]</scope>
    <source>
        <strain evidence="13 14">EX-07</strain>
    </source>
</reference>
<sequence length="575" mass="62565">MNKLFKWIATIFLAMLMFAGATRPILTSAVSGDDDTPTTEVNGRPATGDLIIHKLQFNVDEIPNIENHNGEELTITGTKGLAGVTFNIYKVADDATDTTTPAGAVVGTGVTGTDGLLEFPGLTAGRYLVVEDIESLPFGVTYTSPNFLVDVPMTKVDGTGWLEKVHVYPKNRLIVATVDFYKFFENKEENPNKTATFKLYKGTSPGGTLIEEKIVNTNDATGRVYFDNAGQGLEVGNYYIVETAVDAPYGLNNKVITFEVTNGDHDTDLQDGEATIHALGDKKFNNYLLTEPNKENTDDDNDDFSANLGEIVNWNIDVRIPANISDYTEFQFTDDLDSRLDYAGGLTATVDGTAVEFTKTEPAMTGGGTLVVAFTKENLANYAGKMLKISFNTKINETAEMGEKIPNNFVFEFDNGSGTQTKTDPTPPYTQTGGAKFDKTSSDSTLEDFSGAEFWIYRGSGAAKQYLQTNYTWGDGTANPMVLVSDTNGNFEIEGLSFGNYSLEERVALPGHMLRSDFDFVVSADSYGVTNPHEILNKTQIKLPETGGMGTIAFTIAGIGLMAGAVKLYRKEEKE</sequence>
<evidence type="ECO:0000313" key="14">
    <source>
        <dbReference type="Proteomes" id="UP000188993"/>
    </source>
</evidence>
<evidence type="ECO:0000259" key="9">
    <source>
        <dbReference type="Pfam" id="PF00746"/>
    </source>
</evidence>
<feature type="domain" description="Gram-positive cocci surface proteins LPxTG" evidence="9">
    <location>
        <begin position="537"/>
        <end position="574"/>
    </location>
</feature>
<accession>A0A1S6IQ57</accession>
<feature type="compositionally biased region" description="Polar residues" evidence="6">
    <location>
        <begin position="416"/>
        <end position="433"/>
    </location>
</feature>
<dbReference type="Gene3D" id="2.60.40.10">
    <property type="entry name" value="Immunoglobulins"/>
    <property type="match status" value="3"/>
</dbReference>
<dbReference type="PANTHER" id="PTHR36108:SF13">
    <property type="entry name" value="COLOSSIN-B-RELATED"/>
    <property type="match status" value="1"/>
</dbReference>
<evidence type="ECO:0008006" key="15">
    <source>
        <dbReference type="Google" id="ProtNLM"/>
    </source>
</evidence>
<dbReference type="STRING" id="708126.BW727_101307"/>
<feature type="signal peptide" evidence="8">
    <location>
        <begin position="1"/>
        <end position="21"/>
    </location>
</feature>
<gene>
    <name evidence="13" type="ORF">BW727_101307</name>
</gene>
<feature type="region of interest" description="Disordered" evidence="6">
    <location>
        <begin position="414"/>
        <end position="442"/>
    </location>
</feature>
<dbReference type="InterPro" id="IPR046473">
    <property type="entry name" value="Sgo0707-like_N2"/>
</dbReference>
<keyword evidence="2" id="KW-0134">Cell wall</keyword>
<feature type="domain" description="Gram-positive pilin subunit D1 N-terminal" evidence="10">
    <location>
        <begin position="47"/>
        <end position="171"/>
    </location>
</feature>
<keyword evidence="4 8" id="KW-0732">Signal</keyword>
<dbReference type="SUPFAM" id="SSF117074">
    <property type="entry name" value="Hypothetical protein PA1324"/>
    <property type="match status" value="1"/>
</dbReference>
<dbReference type="KEGG" id="jda:BW727_101307"/>
<proteinExistence type="inferred from homology"/>
<dbReference type="AlphaFoldDB" id="A0A1S6IQ57"/>
<dbReference type="Gene3D" id="2.60.40.740">
    <property type="match status" value="1"/>
</dbReference>
<evidence type="ECO:0000259" key="10">
    <source>
        <dbReference type="Pfam" id="PF16555"/>
    </source>
</evidence>
<comment type="similarity">
    <text evidence="1">Belongs to the serine-aspartate repeat-containing protein (SDr) family.</text>
</comment>